<dbReference type="NCBIfam" id="TIGR00254">
    <property type="entry name" value="GGDEF"/>
    <property type="match status" value="1"/>
</dbReference>
<keyword evidence="1" id="KW-0812">Transmembrane</keyword>
<dbReference type="Proteomes" id="UP001253193">
    <property type="component" value="Unassembled WGS sequence"/>
</dbReference>
<protein>
    <submittedName>
        <fullName evidence="7">Diguanylate cyclase</fullName>
    </submittedName>
    <submittedName>
        <fullName evidence="5">GGDEF domain-containing protein</fullName>
        <ecNumber evidence="4">2.7.7.65</ecNumber>
    </submittedName>
</protein>
<feature type="transmembrane region" description="Helical" evidence="1">
    <location>
        <begin position="154"/>
        <end position="173"/>
    </location>
</feature>
<dbReference type="CDD" id="cd01949">
    <property type="entry name" value="GGDEF"/>
    <property type="match status" value="1"/>
</dbReference>
<dbReference type="SMART" id="SM00267">
    <property type="entry name" value="GGDEF"/>
    <property type="match status" value="1"/>
</dbReference>
<feature type="domain" description="GGDEF" evidence="2">
    <location>
        <begin position="223"/>
        <end position="364"/>
    </location>
</feature>
<dbReference type="AlphaFoldDB" id="A0A1E4UF34"/>
<dbReference type="InterPro" id="IPR052163">
    <property type="entry name" value="DGC-Regulatory_Protein"/>
</dbReference>
<dbReference type="EMBL" id="LHQV01000020">
    <property type="protein sequence ID" value="OQJ97435.1"/>
    <property type="molecule type" value="Genomic_DNA"/>
</dbReference>
<evidence type="ECO:0000313" key="3">
    <source>
        <dbReference type="EMBL" id="MCC3804465.1"/>
    </source>
</evidence>
<reference evidence="9 10" key="2">
    <citation type="submission" date="2020-04" db="EMBL/GenBank/DDBJ databases">
        <title>Whole-genome sequencing of Vibrio spp. from China reveals different genetic environments of blaCTX-M-14 among diverse lineages.</title>
        <authorList>
            <person name="Zheng Z."/>
            <person name="Ye L."/>
            <person name="Chen S."/>
        </authorList>
    </citation>
    <scope>NUCLEOTIDE SEQUENCE [LARGE SCALE GENOMIC DNA]</scope>
    <source>
        <strain evidence="6 9">Vb0551</strain>
        <strain evidence="5 10">Vb0574</strain>
    </source>
</reference>
<organism evidence="5 10">
    <name type="scientific">Vibrio parahaemolyticus</name>
    <dbReference type="NCBI Taxonomy" id="670"/>
    <lineage>
        <taxon>Bacteria</taxon>
        <taxon>Pseudomonadati</taxon>
        <taxon>Pseudomonadota</taxon>
        <taxon>Gammaproteobacteria</taxon>
        <taxon>Vibrionales</taxon>
        <taxon>Vibrionaceae</taxon>
        <taxon>Vibrio</taxon>
    </lineage>
</organism>
<dbReference type="InterPro" id="IPR029787">
    <property type="entry name" value="Nucleotide_cyclase"/>
</dbReference>
<feature type="transmembrane region" description="Helical" evidence="1">
    <location>
        <begin position="48"/>
        <end position="67"/>
    </location>
</feature>
<keyword evidence="1" id="KW-0472">Membrane</keyword>
<dbReference type="EMBL" id="JAUHGG010000001">
    <property type="protein sequence ID" value="MDS1819097.1"/>
    <property type="molecule type" value="Genomic_DNA"/>
</dbReference>
<dbReference type="Pfam" id="PF00990">
    <property type="entry name" value="GGDEF"/>
    <property type="match status" value="1"/>
</dbReference>
<reference evidence="3" key="3">
    <citation type="submission" date="2020-09" db="EMBL/GenBank/DDBJ databases">
        <title>Genome sequence of Vibrio parahaemolyticus isolates.</title>
        <authorList>
            <person name="Hammerl J.A."/>
            <person name="Strauch E."/>
        </authorList>
    </citation>
    <scope>NUCLEOTIDE SEQUENCE</scope>
    <source>
        <strain evidence="3">17-VB00146</strain>
    </source>
</reference>
<dbReference type="Proteomes" id="UP000555836">
    <property type="component" value="Unassembled WGS sequence"/>
</dbReference>
<gene>
    <name evidence="7" type="ORF">AKG60_21470</name>
    <name evidence="6" type="ORF">HKB16_00895</name>
    <name evidence="5" type="ORF">HKB21_16525</name>
    <name evidence="3" type="ORF">IB292_05350</name>
    <name evidence="4" type="ORF">QX249_00410</name>
</gene>
<evidence type="ECO:0000313" key="9">
    <source>
        <dbReference type="Proteomes" id="UP000518904"/>
    </source>
</evidence>
<dbReference type="RefSeq" id="WP_005464995.1">
    <property type="nucleotide sequence ID" value="NZ_CABMHD010000003.1"/>
</dbReference>
<feature type="transmembrane region" description="Helical" evidence="1">
    <location>
        <begin position="121"/>
        <end position="142"/>
    </location>
</feature>
<dbReference type="Proteomes" id="UP000518904">
    <property type="component" value="Unassembled WGS sequence"/>
</dbReference>
<keyword evidence="1" id="KW-1133">Transmembrane helix</keyword>
<dbReference type="PANTHER" id="PTHR46663">
    <property type="entry name" value="DIGUANYLATE CYCLASE DGCT-RELATED"/>
    <property type="match status" value="1"/>
</dbReference>
<comment type="caution">
    <text evidence="5">The sequence shown here is derived from an EMBL/GenBank/DDBJ whole genome shotgun (WGS) entry which is preliminary data.</text>
</comment>
<accession>A0A1E4UF34</accession>
<evidence type="ECO:0000313" key="7">
    <source>
        <dbReference type="EMBL" id="OQJ97435.1"/>
    </source>
</evidence>
<dbReference type="Proteomes" id="UP000191946">
    <property type="component" value="Unassembled WGS sequence"/>
</dbReference>
<dbReference type="InterPro" id="IPR000160">
    <property type="entry name" value="GGDEF_dom"/>
</dbReference>
<dbReference type="Proteomes" id="UP000726777">
    <property type="component" value="Unassembled WGS sequence"/>
</dbReference>
<keyword evidence="4" id="KW-0808">Transferase</keyword>
<keyword evidence="8" id="KW-1185">Reference proteome</keyword>
<evidence type="ECO:0000313" key="10">
    <source>
        <dbReference type="Proteomes" id="UP000555836"/>
    </source>
</evidence>
<name>A0A1E4UF34_VIBPH</name>
<evidence type="ECO:0000259" key="2">
    <source>
        <dbReference type="PROSITE" id="PS50887"/>
    </source>
</evidence>
<evidence type="ECO:0000313" key="5">
    <source>
        <dbReference type="EMBL" id="NMU27208.1"/>
    </source>
</evidence>
<evidence type="ECO:0000313" key="6">
    <source>
        <dbReference type="EMBL" id="NMU81430.1"/>
    </source>
</evidence>
<keyword evidence="4" id="KW-0548">Nucleotidyltransferase</keyword>
<evidence type="ECO:0000256" key="1">
    <source>
        <dbReference type="SAM" id="Phobius"/>
    </source>
</evidence>
<sequence>MSTLAGARLEEMADIRSTRKKKIVFLCSSIAATLLVYGAIVQSLENHWGLSVLHAFSAIACLGICYLIKVQRHHKYADLLLSAVIMFEGLLLLLFNDAPSGKLLWLYPIVATIILINEFKVGLLFSATYMILVFFGITFLDGLPATGDMIERRFMFTLIAISFVCHTFSYYYAKVVSYIQTLYREGIEELAYLDQLTGLANRWSFETWARAKLHDIDHSDERSVTALVFLDIDNFKYINDTYGHDVGDQVLKAFATRLKKSIRNSDRKTDKHDYSIARFAGDEFVLMLYDVRSKQDLDGILDRIVNLFPKGYQNYDTYNELTMSVGAAIYKQDANDLSELTRCADKAMYAAKHTGKNQYAFYEHCSHAGELRKQQESMLEMTEAC</sequence>
<proteinExistence type="predicted"/>
<dbReference type="EC" id="2.7.7.65" evidence="4"/>
<evidence type="ECO:0000313" key="8">
    <source>
        <dbReference type="Proteomes" id="UP000191946"/>
    </source>
</evidence>
<evidence type="ECO:0000313" key="4">
    <source>
        <dbReference type="EMBL" id="MDS1819097.1"/>
    </source>
</evidence>
<feature type="transmembrane region" description="Helical" evidence="1">
    <location>
        <begin position="79"/>
        <end position="96"/>
    </location>
</feature>
<dbReference type="EMBL" id="JABCLB010000111">
    <property type="protein sequence ID" value="NMU81430.1"/>
    <property type="molecule type" value="Genomic_DNA"/>
</dbReference>
<dbReference type="InterPro" id="IPR043128">
    <property type="entry name" value="Rev_trsase/Diguanyl_cyclase"/>
</dbReference>
<dbReference type="SUPFAM" id="SSF55073">
    <property type="entry name" value="Nucleotide cyclase"/>
    <property type="match status" value="1"/>
</dbReference>
<dbReference type="EMBL" id="JACVHL010000004">
    <property type="protein sequence ID" value="MCC3804465.1"/>
    <property type="molecule type" value="Genomic_DNA"/>
</dbReference>
<dbReference type="EMBL" id="JABCLD010001806">
    <property type="protein sequence ID" value="NMU27208.1"/>
    <property type="molecule type" value="Genomic_DNA"/>
</dbReference>
<dbReference type="Gene3D" id="3.30.70.270">
    <property type="match status" value="1"/>
</dbReference>
<reference evidence="4" key="4">
    <citation type="submission" date="2023-06" db="EMBL/GenBank/DDBJ databases">
        <title>Genomic Diversity of Vibrio spp. and Metagenomic Analysis of Pathogens in Florida Gulf Coastal Waters Following Hurricane Ian.</title>
        <authorList>
            <person name="Brumfield K.D."/>
        </authorList>
    </citation>
    <scope>NUCLEOTIDE SEQUENCE</scope>
    <source>
        <strain evidence="4">WBS2B-138</strain>
    </source>
</reference>
<dbReference type="GO" id="GO:0052621">
    <property type="term" value="F:diguanylate cyclase activity"/>
    <property type="evidence" value="ECO:0007669"/>
    <property type="project" value="UniProtKB-EC"/>
</dbReference>
<dbReference type="PROSITE" id="PS50887">
    <property type="entry name" value="GGDEF"/>
    <property type="match status" value="1"/>
</dbReference>
<dbReference type="PANTHER" id="PTHR46663:SF3">
    <property type="entry name" value="SLL0267 PROTEIN"/>
    <property type="match status" value="1"/>
</dbReference>
<reference evidence="7 8" key="1">
    <citation type="submission" date="2015-08" db="EMBL/GenBank/DDBJ databases">
        <title>Draft Genome Sequences of Vibrio parahaemolyticus Strains.</title>
        <authorList>
            <person name="Gonzalez-Escalona N."/>
            <person name="DePaola A."/>
        </authorList>
    </citation>
    <scope>NUCLEOTIDE SEQUENCE [LARGE SCALE GENOMIC DNA]</scope>
    <source>
        <strain evidence="7 8">CFSAN001621</strain>
    </source>
</reference>